<dbReference type="InterPro" id="IPR039659">
    <property type="entry name" value="SPT5"/>
</dbReference>
<dbReference type="InterPro" id="IPR008991">
    <property type="entry name" value="Translation_prot_SH3-like_sf"/>
</dbReference>
<dbReference type="AlphaFoldDB" id="A0AAD5VFI9"/>
<gene>
    <name evidence="3" type="ORF">NP233_g12127</name>
</gene>
<feature type="domain" description="KOW" evidence="2">
    <location>
        <begin position="214"/>
        <end position="241"/>
    </location>
</feature>
<name>A0AAD5VFI9_9AGAR</name>
<feature type="region of interest" description="Disordered" evidence="1">
    <location>
        <begin position="431"/>
        <end position="451"/>
    </location>
</feature>
<dbReference type="InterPro" id="IPR041973">
    <property type="entry name" value="KOW_Spt5_1"/>
</dbReference>
<dbReference type="SMART" id="SM00739">
    <property type="entry name" value="KOW"/>
    <property type="match status" value="3"/>
</dbReference>
<evidence type="ECO:0000313" key="4">
    <source>
        <dbReference type="Proteomes" id="UP001213000"/>
    </source>
</evidence>
<keyword evidence="4" id="KW-1185">Reference proteome</keyword>
<organism evidence="3 4">
    <name type="scientific">Leucocoprinus birnbaumii</name>
    <dbReference type="NCBI Taxonomy" id="56174"/>
    <lineage>
        <taxon>Eukaryota</taxon>
        <taxon>Fungi</taxon>
        <taxon>Dikarya</taxon>
        <taxon>Basidiomycota</taxon>
        <taxon>Agaricomycotina</taxon>
        <taxon>Agaricomycetes</taxon>
        <taxon>Agaricomycetidae</taxon>
        <taxon>Agaricales</taxon>
        <taxon>Agaricineae</taxon>
        <taxon>Agaricaceae</taxon>
        <taxon>Leucocoprinus</taxon>
    </lineage>
</organism>
<dbReference type="EMBL" id="JANIEX010001645">
    <property type="protein sequence ID" value="KAJ3555785.1"/>
    <property type="molecule type" value="Genomic_DNA"/>
</dbReference>
<feature type="domain" description="KOW" evidence="2">
    <location>
        <begin position="347"/>
        <end position="374"/>
    </location>
</feature>
<evidence type="ECO:0000256" key="1">
    <source>
        <dbReference type="SAM" id="MobiDB-lite"/>
    </source>
</evidence>
<dbReference type="GO" id="GO:0032784">
    <property type="term" value="P:regulation of DNA-templated transcription elongation"/>
    <property type="evidence" value="ECO:0007669"/>
    <property type="project" value="InterPro"/>
</dbReference>
<dbReference type="CDD" id="cd06081">
    <property type="entry name" value="KOW_Spt5_1"/>
    <property type="match status" value="1"/>
</dbReference>
<reference evidence="3" key="1">
    <citation type="submission" date="2022-07" db="EMBL/GenBank/DDBJ databases">
        <title>Genome Sequence of Leucocoprinus birnbaumii.</title>
        <authorList>
            <person name="Buettner E."/>
        </authorList>
    </citation>
    <scope>NUCLEOTIDE SEQUENCE</scope>
    <source>
        <strain evidence="3">VT141</strain>
    </source>
</reference>
<dbReference type="PANTHER" id="PTHR11125">
    <property type="entry name" value="SUPPRESSOR OF TY 5"/>
    <property type="match status" value="1"/>
</dbReference>
<evidence type="ECO:0000313" key="3">
    <source>
        <dbReference type="EMBL" id="KAJ3555785.1"/>
    </source>
</evidence>
<dbReference type="Proteomes" id="UP001213000">
    <property type="component" value="Unassembled WGS sequence"/>
</dbReference>
<dbReference type="GO" id="GO:0006357">
    <property type="term" value="P:regulation of transcription by RNA polymerase II"/>
    <property type="evidence" value="ECO:0007669"/>
    <property type="project" value="InterPro"/>
</dbReference>
<proteinExistence type="predicted"/>
<accession>A0AAD5VFI9</accession>
<dbReference type="PANTHER" id="PTHR11125:SF7">
    <property type="entry name" value="TRANSCRIPTION ELONGATION FACTOR SPT5"/>
    <property type="match status" value="1"/>
</dbReference>
<dbReference type="InterPro" id="IPR005824">
    <property type="entry name" value="KOW"/>
</dbReference>
<protein>
    <recommendedName>
        <fullName evidence="2">KOW domain-containing protein</fullName>
    </recommendedName>
</protein>
<dbReference type="GO" id="GO:0032044">
    <property type="term" value="C:DSIF complex"/>
    <property type="evidence" value="ECO:0007669"/>
    <property type="project" value="TreeGrafter"/>
</dbReference>
<feature type="domain" description="KOW" evidence="2">
    <location>
        <begin position="264"/>
        <end position="291"/>
    </location>
</feature>
<sequence length="652" mass="73030">MGRIYIEAYQWSDVALLCKQIYGVRWWESRALTFREGISILSNPAPFFSPKTHSWVRLKYRPYRNDLAFVHHVHQRSMELIVALVPRIYYAPEKEASGGPPPKRRRRADLQVIPPARLFDPREAAKISGPKAVKKPTITEATPQKRKKVAQVAQYSYMGRLFDASGYLLRIVPPHAYHHVAIHPTVEDLKPFLSCPTIPSDIRVHALQLASARELKEGDMVKLLSTVHVGSIGTIEGFAQTHAYVQLLDLPLKVQVPSHQLRRHFKTGDEVRIKAGEFCGYEGFLLDIDDQAMSAVVCNPKIYPGHVTTEVMCLEFVMNRLQLGQPPTPPPTLVVKLADLADRPDYGYLERLSVMVIKGPLKGLSGTVVAMSFTGVATVEMRAAYMQSRKGLQQVQREYLAYELQKNEWYTFDENDSLGVIAKPIHNLHSIIQPGDTEHPRSETPQPDATDTAGALNLSFWEVGQQSLLGGPSHGSVPQDLDTWYTLNTSSRARDHESNPWNLAAKDAPSGGSLADLEPQIPRDFWITSLPFLKKFGRLRLVVDSGNLFEEGAYDGKRGVYRNISGSSVQVYIHDDVQRQISVPFQYVKPVPPSRKGQLVHCLEPGKRFGSRFMVLEHQGDRCELTAHAGGNKGSWLHTAPPNMLALASDFD</sequence>
<dbReference type="SUPFAM" id="SSF50104">
    <property type="entry name" value="Translation proteins SH3-like domain"/>
    <property type="match status" value="1"/>
</dbReference>
<comment type="caution">
    <text evidence="3">The sequence shown here is derived from an EMBL/GenBank/DDBJ whole genome shotgun (WGS) entry which is preliminary data.</text>
</comment>
<evidence type="ECO:0000259" key="2">
    <source>
        <dbReference type="SMART" id="SM00739"/>
    </source>
</evidence>
<dbReference type="GO" id="GO:0003729">
    <property type="term" value="F:mRNA binding"/>
    <property type="evidence" value="ECO:0007669"/>
    <property type="project" value="TreeGrafter"/>
</dbReference>
<dbReference type="GO" id="GO:0006368">
    <property type="term" value="P:transcription elongation by RNA polymerase II"/>
    <property type="evidence" value="ECO:0007669"/>
    <property type="project" value="TreeGrafter"/>
</dbReference>